<dbReference type="PROSITE" id="PS51257">
    <property type="entry name" value="PROKAR_LIPOPROTEIN"/>
    <property type="match status" value="1"/>
</dbReference>
<organism evidence="4 5">
    <name type="scientific">Nocardia tengchongensis</name>
    <dbReference type="NCBI Taxonomy" id="2055889"/>
    <lineage>
        <taxon>Bacteria</taxon>
        <taxon>Bacillati</taxon>
        <taxon>Actinomycetota</taxon>
        <taxon>Actinomycetes</taxon>
        <taxon>Mycobacteriales</taxon>
        <taxon>Nocardiaceae</taxon>
        <taxon>Nocardia</taxon>
    </lineage>
</organism>
<evidence type="ECO:0000313" key="4">
    <source>
        <dbReference type="EMBL" id="QVI22779.1"/>
    </source>
</evidence>
<gene>
    <name evidence="4" type="ORF">KHQ06_07245</name>
</gene>
<feature type="signal peptide" evidence="2">
    <location>
        <begin position="1"/>
        <end position="28"/>
    </location>
</feature>
<keyword evidence="1 2" id="KW-0732">Signal</keyword>
<dbReference type="Gene3D" id="3.40.190.10">
    <property type="entry name" value="Periplasmic binding protein-like II"/>
    <property type="match status" value="2"/>
</dbReference>
<dbReference type="InterPro" id="IPR001638">
    <property type="entry name" value="Solute-binding_3/MltF_N"/>
</dbReference>
<dbReference type="Pfam" id="PF00497">
    <property type="entry name" value="SBP_bac_3"/>
    <property type="match status" value="1"/>
</dbReference>
<name>A0ABX8CV55_9NOCA</name>
<dbReference type="SUPFAM" id="SSF53850">
    <property type="entry name" value="Periplasmic binding protein-like II"/>
    <property type="match status" value="1"/>
</dbReference>
<feature type="chain" id="PRO_5046052082" evidence="2">
    <location>
        <begin position="29"/>
        <end position="325"/>
    </location>
</feature>
<evidence type="ECO:0000313" key="5">
    <source>
        <dbReference type="Proteomes" id="UP000683310"/>
    </source>
</evidence>
<dbReference type="PANTHER" id="PTHR35936">
    <property type="entry name" value="MEMBRANE-BOUND LYTIC MUREIN TRANSGLYCOSYLASE F"/>
    <property type="match status" value="1"/>
</dbReference>
<evidence type="ECO:0000256" key="1">
    <source>
        <dbReference type="ARBA" id="ARBA00022729"/>
    </source>
</evidence>
<dbReference type="SMART" id="SM00062">
    <property type="entry name" value="PBPb"/>
    <property type="match status" value="1"/>
</dbReference>
<reference evidence="4 5" key="1">
    <citation type="submission" date="2021-04" db="EMBL/GenBank/DDBJ databases">
        <title>Nocardia tengchongensis.</title>
        <authorList>
            <person name="Zhuang k."/>
            <person name="Ran Y."/>
            <person name="Li W."/>
        </authorList>
    </citation>
    <scope>NUCLEOTIDE SEQUENCE [LARGE SCALE GENOMIC DNA]</scope>
    <source>
        <strain evidence="4 5">CFH S0057</strain>
    </source>
</reference>
<dbReference type="EMBL" id="CP074371">
    <property type="protein sequence ID" value="QVI22779.1"/>
    <property type="molecule type" value="Genomic_DNA"/>
</dbReference>
<feature type="domain" description="Solute-binding protein family 3/N-terminal" evidence="3">
    <location>
        <begin position="79"/>
        <end position="307"/>
    </location>
</feature>
<accession>A0ABX8CV55</accession>
<evidence type="ECO:0000259" key="3">
    <source>
        <dbReference type="SMART" id="SM00062"/>
    </source>
</evidence>
<evidence type="ECO:0000256" key="2">
    <source>
        <dbReference type="SAM" id="SignalP"/>
    </source>
</evidence>
<sequence length="325" mass="34863">MSLASRRRRTNTLIAVTLLSLLVGGCGTGDGGTPETRSVNGLTYDLTPDQAGRIHAAKVDAIAAQVPQAIRDRGTLVVTGTVGATPPLGFYATDDRTVIGSEVDVAVLIADILGLKVDRRNGDFAQNFVKIDSGEADLFISNATVTEDRKEKYDFATYRLDTIALEVPKDANWTYRDRKSLAGKKIGVTSGTNQEQLLVGWNDQNVAEGLPKLELAYYQQTSDYYLALSSGRLDGYVGPNPSAQYHAATTGNKVLTTWSGAGDALQAEIGVLTRKDNGLVGPVHQAIQYAIEHGTYKQVLDRWGLGGEAVTQSRINPPGLPKKKG</sequence>
<dbReference type="PANTHER" id="PTHR35936:SF17">
    <property type="entry name" value="ARGININE-BINDING EXTRACELLULAR PROTEIN ARTP"/>
    <property type="match status" value="1"/>
</dbReference>
<proteinExistence type="predicted"/>
<keyword evidence="5" id="KW-1185">Reference proteome</keyword>
<protein>
    <submittedName>
        <fullName evidence="4">ABC transporter substrate-binding protein</fullName>
    </submittedName>
</protein>
<dbReference type="CDD" id="cd01004">
    <property type="entry name" value="PBP2_MidA_like"/>
    <property type="match status" value="1"/>
</dbReference>
<dbReference type="Proteomes" id="UP000683310">
    <property type="component" value="Chromosome"/>
</dbReference>